<evidence type="ECO:0000313" key="1">
    <source>
        <dbReference type="EMBL" id="KOY17875.1"/>
    </source>
</evidence>
<keyword evidence="2" id="KW-1185">Reference proteome</keyword>
<reference evidence="1 2" key="1">
    <citation type="submission" date="2015-08" db="EMBL/GenBank/DDBJ databases">
        <title>Draft genome sequence of cellulolytic and xylanolytic Paenibacillus sp. A59, isolated from a decaying forest soil from Patagonia, Argentina.</title>
        <authorList>
            <person name="Ghio S."/>
            <person name="Caceres A.M."/>
            <person name="Talia P."/>
            <person name="Grasso D."/>
            <person name="Campos E."/>
        </authorList>
    </citation>
    <scope>NUCLEOTIDE SEQUENCE [LARGE SCALE GENOMIC DNA]</scope>
    <source>
        <strain evidence="1 2">A59</strain>
    </source>
</reference>
<organism evidence="1 2">
    <name type="scientific">Paenibacillus xylanivorans</name>
    <dbReference type="NCBI Taxonomy" id="1705561"/>
    <lineage>
        <taxon>Bacteria</taxon>
        <taxon>Bacillati</taxon>
        <taxon>Bacillota</taxon>
        <taxon>Bacilli</taxon>
        <taxon>Bacillales</taxon>
        <taxon>Paenibacillaceae</taxon>
        <taxon>Paenibacillus</taxon>
    </lineage>
</organism>
<comment type="caution">
    <text evidence="1">The sequence shown here is derived from an EMBL/GenBank/DDBJ whole genome shotgun (WGS) entry which is preliminary data.</text>
</comment>
<dbReference type="OrthoDB" id="2991658at2"/>
<dbReference type="Proteomes" id="UP000037688">
    <property type="component" value="Unassembled WGS sequence"/>
</dbReference>
<name>A0A0N0C5X2_9BACL</name>
<gene>
    <name evidence="1" type="ORF">AMS66_03450</name>
</gene>
<protein>
    <submittedName>
        <fullName evidence="1">Uncharacterized protein</fullName>
    </submittedName>
</protein>
<dbReference type="RefSeq" id="WP_053779465.1">
    <property type="nucleotide sequence ID" value="NZ_LITU01000030.1"/>
</dbReference>
<proteinExistence type="predicted"/>
<dbReference type="AlphaFoldDB" id="A0A0N0C5X2"/>
<dbReference type="PATRIC" id="fig|1705561.3.peg.170"/>
<accession>A0A0N0C5X2</accession>
<evidence type="ECO:0000313" key="2">
    <source>
        <dbReference type="Proteomes" id="UP000037688"/>
    </source>
</evidence>
<dbReference type="EMBL" id="LITU01000030">
    <property type="protein sequence ID" value="KOY17875.1"/>
    <property type="molecule type" value="Genomic_DNA"/>
</dbReference>
<sequence length="159" mass="18709">MNKFIEYTAYSNVPIYKEVLEMDFSTKQNEIEHIIITFDQKERNGIVIVRIEFKNDIDFEDAERIAEKKTDQILKGLIFTGGIQIHGIEQTLHNFARPKSGISDLSMSLTVPFKFKATQLDELKLFIRTDKSDHIYYDLYRQAVNHNDDLGKFMFYIVF</sequence>